<evidence type="ECO:0000256" key="1">
    <source>
        <dbReference type="ARBA" id="ARBA00001231"/>
    </source>
</evidence>
<feature type="region of interest" description="Disordered" evidence="6">
    <location>
        <begin position="27"/>
        <end position="80"/>
    </location>
</feature>
<evidence type="ECO:0000256" key="4">
    <source>
        <dbReference type="ARBA" id="ARBA00022801"/>
    </source>
</evidence>
<dbReference type="PANTHER" id="PTHR30480">
    <property type="entry name" value="BETA-HEXOSAMINIDASE-RELATED"/>
    <property type="match status" value="1"/>
</dbReference>
<proteinExistence type="inferred from homology"/>
<gene>
    <name evidence="9" type="ORF">GCM10020260_14000</name>
</gene>
<feature type="compositionally biased region" description="Basic and acidic residues" evidence="6">
    <location>
        <begin position="54"/>
        <end position="66"/>
    </location>
</feature>
<comment type="catalytic activity">
    <reaction evidence="1">
        <text>Hydrolysis of terminal non-reducing N-acetyl-D-hexosamine residues in N-acetyl-beta-D-hexosaminides.</text>
        <dbReference type="EC" id="3.2.1.52"/>
    </reaction>
</comment>
<protein>
    <recommendedName>
        <fullName evidence="3">beta-N-acetylhexosaminidase</fullName>
        <ecNumber evidence="3">3.2.1.52</ecNumber>
    </recommendedName>
</protein>
<evidence type="ECO:0000256" key="3">
    <source>
        <dbReference type="ARBA" id="ARBA00012663"/>
    </source>
</evidence>
<comment type="similarity">
    <text evidence="2">Belongs to the glycosyl hydrolase 3 family.</text>
</comment>
<feature type="region of interest" description="Disordered" evidence="6">
    <location>
        <begin position="458"/>
        <end position="488"/>
    </location>
</feature>
<comment type="caution">
    <text evidence="9">The sequence shown here is derived from an EMBL/GenBank/DDBJ whole genome shotgun (WGS) entry which is preliminary data.</text>
</comment>
<dbReference type="InterPro" id="IPR050226">
    <property type="entry name" value="NagZ_Beta-hexosaminidase"/>
</dbReference>
<feature type="compositionally biased region" description="Acidic residues" evidence="6">
    <location>
        <begin position="197"/>
        <end position="211"/>
    </location>
</feature>
<dbReference type="InterPro" id="IPR017853">
    <property type="entry name" value="GH"/>
</dbReference>
<evidence type="ECO:0000259" key="8">
    <source>
        <dbReference type="Pfam" id="PF00933"/>
    </source>
</evidence>
<dbReference type="PANTHER" id="PTHR30480:SF13">
    <property type="entry name" value="BETA-HEXOSAMINIDASE"/>
    <property type="match status" value="1"/>
</dbReference>
<evidence type="ECO:0000313" key="10">
    <source>
        <dbReference type="Proteomes" id="UP001501736"/>
    </source>
</evidence>
<dbReference type="RefSeq" id="WP_344719657.1">
    <property type="nucleotide sequence ID" value="NZ_BAAAYG010000005.1"/>
</dbReference>
<evidence type="ECO:0000256" key="6">
    <source>
        <dbReference type="SAM" id="MobiDB-lite"/>
    </source>
</evidence>
<keyword evidence="10" id="KW-1185">Reference proteome</keyword>
<evidence type="ECO:0000256" key="2">
    <source>
        <dbReference type="ARBA" id="ARBA00005336"/>
    </source>
</evidence>
<feature type="signal peptide" evidence="7">
    <location>
        <begin position="1"/>
        <end position="25"/>
    </location>
</feature>
<dbReference type="Proteomes" id="UP001501736">
    <property type="component" value="Unassembled WGS sequence"/>
</dbReference>
<evidence type="ECO:0000313" key="9">
    <source>
        <dbReference type="EMBL" id="GAA3284110.1"/>
    </source>
</evidence>
<dbReference type="InterPro" id="IPR036962">
    <property type="entry name" value="Glyco_hydro_3_N_sf"/>
</dbReference>
<feature type="domain" description="Glycoside hydrolase family 3 N-terminal" evidence="8">
    <location>
        <begin position="108"/>
        <end position="433"/>
    </location>
</feature>
<sequence length="615" mass="61863">MTHTLPRRRAAAVGLALSLLLTGCAAGGDDGSGASGPSETTAGDGGTDQGLSAEQRREQRRREAQQQREQALAGPAEEHREQAEELVSEMSAAERAGQVLVGQYDGVDAAAMAEQIERLHLAGAIVMPPNVPTGADGGVDVETLSGELERLQAATDDEIPGIVAVDQEGGLVTRVGEPLTEWPTPMAYGAAAAGDGSEGDGSEGETSEGDGPDGSGLAVAGHRAMAADLAELGFTMDFAPTADVTVGPADPTIGARSFSTDPQLVGELSLAATRGLAAGGLAGSLKHFPGHGSVEEDSHVALPRQDGSREQLRERDWKPFAAGIEAGVPMVMMGHLEVPALEEDVPTSLSAAAYGEVRDMGHDGVIVTDALNMGAIVDGYGPARAPVLALQAGADLLLMPSDVTTAHAAIVEAVDSGEVSEDRLRQAAERVVALQLWREELADGELAAGPGVEAPEVLAEEDEGGSDGSDGSADSDGSAGSDGSAEVAGELAGESVTLVSGTCGQDLASEGIRILGGDAQDRARLSAAAEEAGIPTGRGITVRLIGGGQGAPGGDVAVALDRPSSLEGADAATRIALYGRTQESFAALVEVLSGAEAPGRLPASVGELGVGDGGC</sequence>
<feature type="chain" id="PRO_5047048135" description="beta-N-acetylhexosaminidase" evidence="7">
    <location>
        <begin position="26"/>
        <end position="615"/>
    </location>
</feature>
<dbReference type="PROSITE" id="PS51257">
    <property type="entry name" value="PROKAR_LIPOPROTEIN"/>
    <property type="match status" value="1"/>
</dbReference>
<accession>A0ABP6RCD9</accession>
<dbReference type="EC" id="3.2.1.52" evidence="3"/>
<keyword evidence="4" id="KW-0378">Hydrolase</keyword>
<feature type="compositionally biased region" description="Low complexity" evidence="6">
    <location>
        <begin position="469"/>
        <end position="488"/>
    </location>
</feature>
<keyword evidence="5" id="KW-0326">Glycosidase</keyword>
<reference evidence="10" key="1">
    <citation type="journal article" date="2019" name="Int. J. Syst. Evol. Microbiol.">
        <title>The Global Catalogue of Microorganisms (GCM) 10K type strain sequencing project: providing services to taxonomists for standard genome sequencing and annotation.</title>
        <authorList>
            <consortium name="The Broad Institute Genomics Platform"/>
            <consortium name="The Broad Institute Genome Sequencing Center for Infectious Disease"/>
            <person name="Wu L."/>
            <person name="Ma J."/>
        </authorList>
    </citation>
    <scope>NUCLEOTIDE SEQUENCE [LARGE SCALE GENOMIC DNA]</scope>
    <source>
        <strain evidence="10">JCM 11483</strain>
    </source>
</reference>
<dbReference type="SUPFAM" id="SSF51445">
    <property type="entry name" value="(Trans)glycosidases"/>
    <property type="match status" value="1"/>
</dbReference>
<evidence type="ECO:0000256" key="7">
    <source>
        <dbReference type="SAM" id="SignalP"/>
    </source>
</evidence>
<evidence type="ECO:0000256" key="5">
    <source>
        <dbReference type="ARBA" id="ARBA00023295"/>
    </source>
</evidence>
<feature type="region of interest" description="Disordered" evidence="6">
    <location>
        <begin position="289"/>
        <end position="313"/>
    </location>
</feature>
<feature type="region of interest" description="Disordered" evidence="6">
    <location>
        <begin position="187"/>
        <end position="217"/>
    </location>
</feature>
<dbReference type="Pfam" id="PF00933">
    <property type="entry name" value="Glyco_hydro_3"/>
    <property type="match status" value="1"/>
</dbReference>
<dbReference type="Gene3D" id="3.20.20.300">
    <property type="entry name" value="Glycoside hydrolase, family 3, N-terminal domain"/>
    <property type="match status" value="1"/>
</dbReference>
<dbReference type="EMBL" id="BAAAYG010000005">
    <property type="protein sequence ID" value="GAA3284110.1"/>
    <property type="molecule type" value="Genomic_DNA"/>
</dbReference>
<dbReference type="InterPro" id="IPR001764">
    <property type="entry name" value="Glyco_hydro_3_N"/>
</dbReference>
<organism evidence="9 10">
    <name type="scientific">Nesterenkonia halobia</name>
    <dbReference type="NCBI Taxonomy" id="37922"/>
    <lineage>
        <taxon>Bacteria</taxon>
        <taxon>Bacillati</taxon>
        <taxon>Actinomycetota</taxon>
        <taxon>Actinomycetes</taxon>
        <taxon>Micrococcales</taxon>
        <taxon>Micrococcaceae</taxon>
        <taxon>Nesterenkonia</taxon>
    </lineage>
</organism>
<name>A0ABP6RCD9_9MICC</name>
<keyword evidence="7" id="KW-0732">Signal</keyword>